<dbReference type="AlphaFoldDB" id="A0AAD5W254"/>
<dbReference type="EMBL" id="JANIEX010000008">
    <property type="protein sequence ID" value="KAJ3576613.1"/>
    <property type="molecule type" value="Genomic_DNA"/>
</dbReference>
<comment type="caution">
    <text evidence="1">The sequence shown here is derived from an EMBL/GenBank/DDBJ whole genome shotgun (WGS) entry which is preliminary data.</text>
</comment>
<evidence type="ECO:0000313" key="2">
    <source>
        <dbReference type="Proteomes" id="UP001213000"/>
    </source>
</evidence>
<proteinExistence type="predicted"/>
<evidence type="ECO:0000313" key="1">
    <source>
        <dbReference type="EMBL" id="KAJ3576613.1"/>
    </source>
</evidence>
<reference evidence="1" key="1">
    <citation type="submission" date="2022-07" db="EMBL/GenBank/DDBJ databases">
        <title>Genome Sequence of Leucocoprinus birnbaumii.</title>
        <authorList>
            <person name="Buettner E."/>
        </authorList>
    </citation>
    <scope>NUCLEOTIDE SEQUENCE</scope>
    <source>
        <strain evidence="1">VT141</strain>
    </source>
</reference>
<dbReference type="Proteomes" id="UP001213000">
    <property type="component" value="Unassembled WGS sequence"/>
</dbReference>
<keyword evidence="2" id="KW-1185">Reference proteome</keyword>
<protein>
    <submittedName>
        <fullName evidence="1">Uncharacterized protein</fullName>
    </submittedName>
</protein>
<organism evidence="1 2">
    <name type="scientific">Leucocoprinus birnbaumii</name>
    <dbReference type="NCBI Taxonomy" id="56174"/>
    <lineage>
        <taxon>Eukaryota</taxon>
        <taxon>Fungi</taxon>
        <taxon>Dikarya</taxon>
        <taxon>Basidiomycota</taxon>
        <taxon>Agaricomycotina</taxon>
        <taxon>Agaricomycetes</taxon>
        <taxon>Agaricomycetidae</taxon>
        <taxon>Agaricales</taxon>
        <taxon>Agaricineae</taxon>
        <taxon>Agaricaceae</taxon>
        <taxon>Leucocoprinus</taxon>
    </lineage>
</organism>
<name>A0AAD5W254_9AGAR</name>
<accession>A0AAD5W254</accession>
<sequence>MSLSYRNLKSPFYIKHPAMRNHPLSHLYKLHFTRRTLIDEDIPHLKFDKLVPFSQLYEIGEGTICNIIAIIVNASKLDVHTRCDLRKYPNDVSYSSTSLATGSKQQYGTPKPQSLQLSPAPSSHLHVKISGFRGHSVSILSASTIEVGSKKDLSEFIGQTRFADKESVERGHVLLRRVQGI</sequence>
<gene>
    <name evidence="1" type="ORF">NP233_g314</name>
</gene>